<dbReference type="AlphaFoldDB" id="A0A0J1CJ18"/>
<dbReference type="SUPFAM" id="SSF53901">
    <property type="entry name" value="Thiolase-like"/>
    <property type="match status" value="1"/>
</dbReference>
<dbReference type="GO" id="GO:0016746">
    <property type="term" value="F:acyltransferase activity"/>
    <property type="evidence" value="ECO:0007669"/>
    <property type="project" value="UniProtKB-KW"/>
</dbReference>
<dbReference type="Gene3D" id="3.40.47.10">
    <property type="match status" value="2"/>
</dbReference>
<evidence type="ECO:0000313" key="4">
    <source>
        <dbReference type="EMBL" id="KLU20569.1"/>
    </source>
</evidence>
<evidence type="ECO:0000259" key="3">
    <source>
        <dbReference type="Pfam" id="PF08541"/>
    </source>
</evidence>
<accession>A0A0J1CJ18</accession>
<organism evidence="4 5">
    <name type="scientific">Caballeronia mineralivorans PML1(12)</name>
    <dbReference type="NCBI Taxonomy" id="908627"/>
    <lineage>
        <taxon>Bacteria</taxon>
        <taxon>Pseudomonadati</taxon>
        <taxon>Pseudomonadota</taxon>
        <taxon>Betaproteobacteria</taxon>
        <taxon>Burkholderiales</taxon>
        <taxon>Burkholderiaceae</taxon>
        <taxon>Caballeronia</taxon>
    </lineage>
</organism>
<feature type="domain" description="Beta-ketoacyl-[acyl-carrier-protein] synthase III C-terminal" evidence="3">
    <location>
        <begin position="228"/>
        <end position="314"/>
    </location>
</feature>
<protein>
    <submittedName>
        <fullName evidence="4">3-oxoacyl-ACP synthase</fullName>
    </submittedName>
</protein>
<keyword evidence="2" id="KW-0012">Acyltransferase</keyword>
<gene>
    <name evidence="4" type="ORF">EOS_40700</name>
</gene>
<dbReference type="GO" id="GO:0044550">
    <property type="term" value="P:secondary metabolite biosynthetic process"/>
    <property type="evidence" value="ECO:0007669"/>
    <property type="project" value="TreeGrafter"/>
</dbReference>
<dbReference type="InterPro" id="IPR016039">
    <property type="entry name" value="Thiolase-like"/>
</dbReference>
<sequence>MCAPEHLPALALSGVAYCLPDKIVDAHAWAARCGQSARRAAALLDSGTRCFHDAAGKSPADLATHAVRTLLAATRVTPDSIDALIYTHTIQSSIIAPPAGTAHLIQSATGLDGALAFSVAQQNCVSPFAAIRTLRALMAQNSAIVRAIVVCADLIGPGCDHLRAIQNLALHSDGACALLLERGGTCNRIESLYLYTDGRFFRAMDDDIQPVLDDRYYWSAFTTMRAALRQAGIHADQITCVLPHHVNLPGWRRLMAMLGIAQSRLFTHNFARIGHVFGADPFINFQDSEEKVVGERSLLFSSGLAGCFGAMVVRH</sequence>
<reference evidence="4 5" key="1">
    <citation type="journal article" date="2015" name="Genome Announc.">
        <title>Draft Genome Sequence of Burkholderia sp. Strain PML1(12), an Ectomycorrhizosphere-Inhabiting Bacterium with Effective Mineral-Weathering Ability.</title>
        <authorList>
            <person name="Uroz S."/>
            <person name="Oger P."/>
        </authorList>
    </citation>
    <scope>NUCLEOTIDE SEQUENCE [LARGE SCALE GENOMIC DNA]</scope>
    <source>
        <strain evidence="5">PML1(12)</strain>
    </source>
</reference>
<dbReference type="CDD" id="cd00827">
    <property type="entry name" value="init_cond_enzymes"/>
    <property type="match status" value="1"/>
</dbReference>
<evidence type="ECO:0000313" key="5">
    <source>
        <dbReference type="Proteomes" id="UP000035963"/>
    </source>
</evidence>
<name>A0A0J1CJ18_9BURK</name>
<dbReference type="EMBL" id="AEJF01000249">
    <property type="protein sequence ID" value="KLU20569.1"/>
    <property type="molecule type" value="Genomic_DNA"/>
</dbReference>
<keyword evidence="5" id="KW-1185">Reference proteome</keyword>
<dbReference type="InterPro" id="IPR013747">
    <property type="entry name" value="ACP_syn_III_C"/>
</dbReference>
<dbReference type="PATRIC" id="fig|908627.4.peg.9138"/>
<keyword evidence="1" id="KW-0808">Transferase</keyword>
<proteinExistence type="predicted"/>
<evidence type="ECO:0000256" key="1">
    <source>
        <dbReference type="ARBA" id="ARBA00022679"/>
    </source>
</evidence>
<dbReference type="Proteomes" id="UP000035963">
    <property type="component" value="Unassembled WGS sequence"/>
</dbReference>
<dbReference type="PANTHER" id="PTHR34069:SF3">
    <property type="entry name" value="ACYL-COA:ACYL-COA ALKYLTRANSFERASE"/>
    <property type="match status" value="1"/>
</dbReference>
<dbReference type="PANTHER" id="PTHR34069">
    <property type="entry name" value="3-OXOACYL-[ACYL-CARRIER-PROTEIN] SYNTHASE 3"/>
    <property type="match status" value="1"/>
</dbReference>
<dbReference type="Pfam" id="PF08541">
    <property type="entry name" value="ACP_syn_III_C"/>
    <property type="match status" value="1"/>
</dbReference>
<evidence type="ECO:0000256" key="2">
    <source>
        <dbReference type="ARBA" id="ARBA00023315"/>
    </source>
</evidence>
<dbReference type="OrthoDB" id="2636646at2"/>
<comment type="caution">
    <text evidence="4">The sequence shown here is derived from an EMBL/GenBank/DDBJ whole genome shotgun (WGS) entry which is preliminary data.</text>
</comment>
<dbReference type="RefSeq" id="WP_047897904.1">
    <property type="nucleotide sequence ID" value="NZ_AEJF01000249.1"/>
</dbReference>